<evidence type="ECO:0000256" key="1">
    <source>
        <dbReference type="SAM" id="SignalP"/>
    </source>
</evidence>
<dbReference type="Proteomes" id="UP000179797">
    <property type="component" value="Unassembled WGS sequence"/>
</dbReference>
<keyword evidence="3" id="KW-1185">Reference proteome</keyword>
<gene>
    <name evidence="2" type="ORF">NH26_16885</name>
</gene>
<sequence>MKNLIQTLLFTMLLSLSGFVSAQDNNDKQTNNGGHYKGVGQLNVGLGVGFNYGSAGFMADYEFLQLGQDFTMAAAVSYYGYDTYYAKHSTFGVGVRFRWYADRVLGITSNKWDVFASGDVGFGIHSTNYHSGYENTPSGSNVSPIYWGVGIGTKYHFNDKIGLHAIIGTGAQIGITFGL</sequence>
<evidence type="ECO:0008006" key="4">
    <source>
        <dbReference type="Google" id="ProtNLM"/>
    </source>
</evidence>
<evidence type="ECO:0000313" key="3">
    <source>
        <dbReference type="Proteomes" id="UP000179797"/>
    </source>
</evidence>
<dbReference type="OrthoDB" id="979077at2"/>
<feature type="signal peptide" evidence="1">
    <location>
        <begin position="1"/>
        <end position="22"/>
    </location>
</feature>
<reference evidence="2 3" key="1">
    <citation type="journal article" date="2012" name="Int. J. Syst. Evol. Microbiol.">
        <title>Flammeovirga pacifica sp. nov., isolated from deep-sea sediment.</title>
        <authorList>
            <person name="Xu H."/>
            <person name="Fu Y."/>
            <person name="Yang N."/>
            <person name="Ding Z."/>
            <person name="Lai Q."/>
            <person name="Zeng R."/>
        </authorList>
    </citation>
    <scope>NUCLEOTIDE SEQUENCE [LARGE SCALE GENOMIC DNA]</scope>
    <source>
        <strain evidence="3">DSM 24597 / LMG 26175 / WPAGA1</strain>
    </source>
</reference>
<evidence type="ECO:0000313" key="2">
    <source>
        <dbReference type="EMBL" id="OHX67893.1"/>
    </source>
</evidence>
<keyword evidence="1" id="KW-0732">Signal</keyword>
<organism evidence="2 3">
    <name type="scientific">Flammeovirga pacifica</name>
    <dbReference type="NCBI Taxonomy" id="915059"/>
    <lineage>
        <taxon>Bacteria</taxon>
        <taxon>Pseudomonadati</taxon>
        <taxon>Bacteroidota</taxon>
        <taxon>Cytophagia</taxon>
        <taxon>Cytophagales</taxon>
        <taxon>Flammeovirgaceae</taxon>
        <taxon>Flammeovirga</taxon>
    </lineage>
</organism>
<comment type="caution">
    <text evidence="2">The sequence shown here is derived from an EMBL/GenBank/DDBJ whole genome shotgun (WGS) entry which is preliminary data.</text>
</comment>
<feature type="chain" id="PRO_5010386480" description="Outer membrane protein beta-barrel domain-containing protein" evidence="1">
    <location>
        <begin position="23"/>
        <end position="179"/>
    </location>
</feature>
<dbReference type="AlphaFoldDB" id="A0A1S1Z406"/>
<accession>A0A1S1Z406</accession>
<proteinExistence type="predicted"/>
<dbReference type="STRING" id="915059.NH26_16885"/>
<protein>
    <recommendedName>
        <fullName evidence="4">Outer membrane protein beta-barrel domain-containing protein</fullName>
    </recommendedName>
</protein>
<dbReference type="RefSeq" id="WP_044219812.1">
    <property type="nucleotide sequence ID" value="NZ_JRYR02000001.1"/>
</dbReference>
<dbReference type="EMBL" id="JRYR02000001">
    <property type="protein sequence ID" value="OHX67893.1"/>
    <property type="molecule type" value="Genomic_DNA"/>
</dbReference>
<name>A0A1S1Z406_FLAPC</name>